<dbReference type="Proteomes" id="UP000663854">
    <property type="component" value="Unassembled WGS sequence"/>
</dbReference>
<protein>
    <submittedName>
        <fullName evidence="1">Uncharacterized protein</fullName>
    </submittedName>
</protein>
<evidence type="ECO:0000313" key="1">
    <source>
        <dbReference type="EMBL" id="CAF1318347.1"/>
    </source>
</evidence>
<dbReference type="EMBL" id="CAJNOL010004251">
    <property type="protein sequence ID" value="CAF1584183.1"/>
    <property type="molecule type" value="Genomic_DNA"/>
</dbReference>
<dbReference type="Proteomes" id="UP000663870">
    <property type="component" value="Unassembled WGS sequence"/>
</dbReference>
<comment type="caution">
    <text evidence="1">The sequence shown here is derived from an EMBL/GenBank/DDBJ whole genome shotgun (WGS) entry which is preliminary data.</text>
</comment>
<evidence type="ECO:0000313" key="3">
    <source>
        <dbReference type="Proteomes" id="UP000663854"/>
    </source>
</evidence>
<accession>A0A815F3W6</accession>
<evidence type="ECO:0000313" key="2">
    <source>
        <dbReference type="EMBL" id="CAF1584183.1"/>
    </source>
</evidence>
<keyword evidence="4" id="KW-1185">Reference proteome</keyword>
<organism evidence="1 3">
    <name type="scientific">Rotaria sordida</name>
    <dbReference type="NCBI Taxonomy" id="392033"/>
    <lineage>
        <taxon>Eukaryota</taxon>
        <taxon>Metazoa</taxon>
        <taxon>Spiralia</taxon>
        <taxon>Gnathifera</taxon>
        <taxon>Rotifera</taxon>
        <taxon>Eurotatoria</taxon>
        <taxon>Bdelloidea</taxon>
        <taxon>Philodinida</taxon>
        <taxon>Philodinidae</taxon>
        <taxon>Rotaria</taxon>
    </lineage>
</organism>
<gene>
    <name evidence="2" type="ORF">JXQ802_LOCUS46551</name>
    <name evidence="1" type="ORF">PYM288_LOCUS30780</name>
</gene>
<sequence length="255" mass="29584">MTKNDSKSMISTKVLIDCLKHFQKHPEQFPFDLRAKFCNCTKSKHLKYSKNQHKINTKKIIHQQSNEFLSRENKSINNLKYLTTITEQLKDILQQKLKSQLILNDNQILSNYKRQDQNNDIIKTINYLIHHPDKILIKAINRLCKIATSHSIDQCKSKNSTPNLIGQVDVSDGFNRKVSLQTNEQQMFSEQKFIKHQPIPLIMFHLCCPPDMIPLTSKVATRLGININMINQQSQNKLNDMIINNTTSSIIKNTN</sequence>
<evidence type="ECO:0000313" key="4">
    <source>
        <dbReference type="Proteomes" id="UP000663870"/>
    </source>
</evidence>
<dbReference type="AlphaFoldDB" id="A0A815F3W6"/>
<name>A0A815F3W6_9BILA</name>
<dbReference type="EMBL" id="CAJNOH010002970">
    <property type="protein sequence ID" value="CAF1318347.1"/>
    <property type="molecule type" value="Genomic_DNA"/>
</dbReference>
<reference evidence="1" key="1">
    <citation type="submission" date="2021-02" db="EMBL/GenBank/DDBJ databases">
        <authorList>
            <person name="Nowell W R."/>
        </authorList>
    </citation>
    <scope>NUCLEOTIDE SEQUENCE</scope>
</reference>
<proteinExistence type="predicted"/>